<organism evidence="1 2">
    <name type="scientific">Pseudomonas cyclaminis</name>
    <dbReference type="NCBI Taxonomy" id="2781239"/>
    <lineage>
        <taxon>Bacteria</taxon>
        <taxon>Pseudomonadati</taxon>
        <taxon>Pseudomonadota</taxon>
        <taxon>Gammaproteobacteria</taxon>
        <taxon>Pseudomonadales</taxon>
        <taxon>Pseudomonadaceae</taxon>
        <taxon>Pseudomonas</taxon>
    </lineage>
</organism>
<proteinExistence type="predicted"/>
<dbReference type="EMBL" id="JADDUM010000227">
    <property type="protein sequence ID" value="MBE8593942.1"/>
    <property type="molecule type" value="Genomic_DNA"/>
</dbReference>
<name>A0ABR9SYD4_9PSED</name>
<dbReference type="RefSeq" id="WP_193901867.1">
    <property type="nucleotide sequence ID" value="NZ_JADDUM010000227.1"/>
</dbReference>
<comment type="caution">
    <text evidence="1">The sequence shown here is derived from an EMBL/GenBank/DDBJ whole genome shotgun (WGS) entry which is preliminary data.</text>
</comment>
<accession>A0ABR9SYD4</accession>
<keyword evidence="2" id="KW-1185">Reference proteome</keyword>
<evidence type="ECO:0000313" key="2">
    <source>
        <dbReference type="Proteomes" id="UP000613075"/>
    </source>
</evidence>
<gene>
    <name evidence="1" type="ORF">IQK56_25190</name>
</gene>
<reference evidence="1 2" key="1">
    <citation type="submission" date="2020-10" db="EMBL/GenBank/DDBJ databases">
        <title>The draft genomes of Cyclamen pathogen Pseudomonas sp.</title>
        <authorList>
            <person name="Fujikawa T."/>
            <person name="Sawada H."/>
        </authorList>
    </citation>
    <scope>NUCLEOTIDE SEQUENCE [LARGE SCALE GENOMIC DNA]</scope>
    <source>
        <strain evidence="1 2">MAFF 301449</strain>
    </source>
</reference>
<dbReference type="Proteomes" id="UP000613075">
    <property type="component" value="Unassembled WGS sequence"/>
</dbReference>
<protein>
    <submittedName>
        <fullName evidence="1">Uncharacterized protein</fullName>
    </submittedName>
</protein>
<sequence>MAVLFAGELRQGIKDGSFPLFIDNIPTASTFGEWWSHLHDVMKSPRVIQWVSQMKVDRSKPIEIDPLANTIAATIGGKRQVLWGPQQGEAWNGTMAPIMRPPV</sequence>
<evidence type="ECO:0000313" key="1">
    <source>
        <dbReference type="EMBL" id="MBE8593942.1"/>
    </source>
</evidence>